<organism evidence="7 8">
    <name type="scientific">Talaromyces amestolkiae</name>
    <dbReference type="NCBI Taxonomy" id="1196081"/>
    <lineage>
        <taxon>Eukaryota</taxon>
        <taxon>Fungi</taxon>
        <taxon>Dikarya</taxon>
        <taxon>Ascomycota</taxon>
        <taxon>Pezizomycotina</taxon>
        <taxon>Eurotiomycetes</taxon>
        <taxon>Eurotiomycetidae</taxon>
        <taxon>Eurotiales</taxon>
        <taxon>Trichocomaceae</taxon>
        <taxon>Talaromyces</taxon>
        <taxon>Talaromyces sect. Talaromyces</taxon>
    </lineage>
</organism>
<dbReference type="Proteomes" id="UP000249363">
    <property type="component" value="Unassembled WGS sequence"/>
</dbReference>
<evidence type="ECO:0000313" key="7">
    <source>
        <dbReference type="EMBL" id="RAO70344.1"/>
    </source>
</evidence>
<keyword evidence="4" id="KW-0274">FAD</keyword>
<dbReference type="SUPFAM" id="SSF51905">
    <property type="entry name" value="FAD/NAD(P)-binding domain"/>
    <property type="match status" value="1"/>
</dbReference>
<dbReference type="STRING" id="1196081.A0A364L3I5"/>
<evidence type="ECO:0000256" key="5">
    <source>
        <dbReference type="ARBA" id="ARBA00022857"/>
    </source>
</evidence>
<dbReference type="AlphaFoldDB" id="A0A364L3I5"/>
<dbReference type="GO" id="GO:0050661">
    <property type="term" value="F:NADP binding"/>
    <property type="evidence" value="ECO:0007669"/>
    <property type="project" value="InterPro"/>
</dbReference>
<dbReference type="CDD" id="cd05233">
    <property type="entry name" value="SDR_c"/>
    <property type="match status" value="1"/>
</dbReference>
<dbReference type="PANTHER" id="PTHR42877:SF8">
    <property type="entry name" value="MONOOXYGENASE"/>
    <property type="match status" value="1"/>
</dbReference>
<reference evidence="7 8" key="1">
    <citation type="journal article" date="2017" name="Biotechnol. Biofuels">
        <title>Differential beta-glucosidase expression as a function of carbon source availability in Talaromyces amestolkiae: a genomic and proteomic approach.</title>
        <authorList>
            <person name="de Eugenio L.I."/>
            <person name="Mendez-Liter J.A."/>
            <person name="Nieto-Dominguez M."/>
            <person name="Alonso L."/>
            <person name="Gil-Munoz J."/>
            <person name="Barriuso J."/>
            <person name="Prieto A."/>
            <person name="Martinez M.J."/>
        </authorList>
    </citation>
    <scope>NUCLEOTIDE SEQUENCE [LARGE SCALE GENOMIC DNA]</scope>
    <source>
        <strain evidence="7 8">CIB</strain>
    </source>
</reference>
<dbReference type="OrthoDB" id="74360at2759"/>
<dbReference type="Pfam" id="PF00743">
    <property type="entry name" value="FMO-like"/>
    <property type="match status" value="1"/>
</dbReference>
<dbReference type="InterPro" id="IPR036291">
    <property type="entry name" value="NAD(P)-bd_dom_sf"/>
</dbReference>
<evidence type="ECO:0000313" key="8">
    <source>
        <dbReference type="Proteomes" id="UP000249363"/>
    </source>
</evidence>
<dbReference type="Gene3D" id="3.40.50.720">
    <property type="entry name" value="NAD(P)-binding Rossmann-like Domain"/>
    <property type="match status" value="1"/>
</dbReference>
<dbReference type="PRINTS" id="PR00080">
    <property type="entry name" value="SDRFAMILY"/>
</dbReference>
<keyword evidence="3" id="KW-0285">Flavoprotein</keyword>
<dbReference type="RefSeq" id="XP_040734860.1">
    <property type="nucleotide sequence ID" value="XM_040878933.1"/>
</dbReference>
<dbReference type="InterPro" id="IPR036188">
    <property type="entry name" value="FAD/NAD-bd_sf"/>
</dbReference>
<dbReference type="FunFam" id="3.40.50.720:FF:001190">
    <property type="entry name" value="Short-chain dehydrogenase/reductase SDR"/>
    <property type="match status" value="1"/>
</dbReference>
<keyword evidence="6" id="KW-0560">Oxidoreductase</keyword>
<evidence type="ECO:0000256" key="1">
    <source>
        <dbReference type="ARBA" id="ARBA00001974"/>
    </source>
</evidence>
<dbReference type="GO" id="GO:0050660">
    <property type="term" value="F:flavin adenine dinucleotide binding"/>
    <property type="evidence" value="ECO:0007669"/>
    <property type="project" value="InterPro"/>
</dbReference>
<dbReference type="PROSITE" id="PS00061">
    <property type="entry name" value="ADH_SHORT"/>
    <property type="match status" value="1"/>
</dbReference>
<keyword evidence="8" id="KW-1185">Reference proteome</keyword>
<evidence type="ECO:0000256" key="3">
    <source>
        <dbReference type="ARBA" id="ARBA00022630"/>
    </source>
</evidence>
<name>A0A364L3I5_TALAM</name>
<protein>
    <submittedName>
        <fullName evidence="7">Uncharacterized protein</fullName>
    </submittedName>
</protein>
<dbReference type="SUPFAM" id="SSF51735">
    <property type="entry name" value="NAD(P)-binding Rossmann-fold domains"/>
    <property type="match status" value="1"/>
</dbReference>
<sequence>MAPSVIALEQEAPSLPREPQTDIKMSQINLTTKELGQKPVLDPSYNLLEQPIGTRRPIRVISLGAGYSGLMMGIMYNERMKHQNTEFVIYERNEDLGGTWFENRSIENSLSEDYNFCPNAAWPNYYATSEQIHAYLKDVAAKYEVEQYIRYKHSIVGATWKEEKGKWEIQVERPDKSVFTDECDVFVNASGVLNNWQWPTIDGLDKFQGTLMHSARWDDSYDFTGKKVACIGIGSSAIQIVPNLAKVVGNMDCYVRSQTWISPAPGINEPTENDPEMDEEYNFSEKTLELFKDPEYLRAYRSALMDRRLENYSRSLIDSEGQKQAQEIFRESMTKRLGNSEKGKKAAELLLPTFPIGCRRITPGPGFLEAIVQPNIEMRWDDIDCITERGIKTKSGEELDYDIIVCATGFDTTFKPAFPLIGRNGVNMADKWATDQPKAYFSMCVPDFPNYFCFVGPNAPLANGSLILYIQAVAVYIYKWLEKLQTEGIRSFEVRDDVNEEYNQHVAKYLERTVWSGGCRSWYKRGTVDGPVIAIYCGSIIHMLEALKNPRWEDFHMGKTPEAMVNRFAYLGNGFSSREAKKGSVGATQTVDFDHFWNFIMSLATHTTPPSRSLAGKVAIVTGAGCAGDGIGNGRAISILLAHDGCNVVCVDQNSEWAQRTVEMINSEPGYGKAIIAQADVTSASDCEAVVNKALDTFGRVDILVNNVGVGGAPGTAVEVDMENWAKGLEINVSSMVLMVKYAVPAMTRNEGEVRGSIVNMGSVAGLKGGTPHLLYPTSKGAIVNMTRAMAAHHAEDGIRVNCVCPGMLYTPMMYAGGMSDEAREARKKRSLLGTEGTGWDAACAVVFLAGPHARWITGAILPVDAGATAAVGIGLPKSASVNGSKADERS</sequence>
<keyword evidence="5" id="KW-0521">NADP</keyword>
<dbReference type="InterPro" id="IPR020946">
    <property type="entry name" value="Flavin_mOase-like"/>
</dbReference>
<dbReference type="InterPro" id="IPR002347">
    <property type="entry name" value="SDR_fam"/>
</dbReference>
<dbReference type="PRINTS" id="PR00081">
    <property type="entry name" value="GDHRDH"/>
</dbReference>
<dbReference type="PANTHER" id="PTHR42877">
    <property type="entry name" value="L-ORNITHINE N(5)-MONOOXYGENASE-RELATED"/>
    <property type="match status" value="1"/>
</dbReference>
<dbReference type="Pfam" id="PF13561">
    <property type="entry name" value="adh_short_C2"/>
    <property type="match status" value="1"/>
</dbReference>
<dbReference type="InterPro" id="IPR051209">
    <property type="entry name" value="FAD-bind_Monooxygenase_sf"/>
</dbReference>
<evidence type="ECO:0000256" key="4">
    <source>
        <dbReference type="ARBA" id="ARBA00022827"/>
    </source>
</evidence>
<dbReference type="GeneID" id="63795572"/>
<dbReference type="InterPro" id="IPR020904">
    <property type="entry name" value="Sc_DH/Rdtase_CS"/>
</dbReference>
<comment type="cofactor">
    <cofactor evidence="1">
        <name>FAD</name>
        <dbReference type="ChEBI" id="CHEBI:57692"/>
    </cofactor>
</comment>
<dbReference type="EMBL" id="MIKG01000012">
    <property type="protein sequence ID" value="RAO70344.1"/>
    <property type="molecule type" value="Genomic_DNA"/>
</dbReference>
<dbReference type="GO" id="GO:0004499">
    <property type="term" value="F:N,N-dimethylaniline monooxygenase activity"/>
    <property type="evidence" value="ECO:0007669"/>
    <property type="project" value="InterPro"/>
</dbReference>
<evidence type="ECO:0000256" key="6">
    <source>
        <dbReference type="ARBA" id="ARBA00023002"/>
    </source>
</evidence>
<comment type="caution">
    <text evidence="7">The sequence shown here is derived from an EMBL/GenBank/DDBJ whole genome shotgun (WGS) entry which is preliminary data.</text>
</comment>
<proteinExistence type="inferred from homology"/>
<comment type="similarity">
    <text evidence="2">Belongs to the FAD-binding monooxygenase family.</text>
</comment>
<gene>
    <name evidence="7" type="ORF">BHQ10_006356</name>
</gene>
<evidence type="ECO:0000256" key="2">
    <source>
        <dbReference type="ARBA" id="ARBA00010139"/>
    </source>
</evidence>
<accession>A0A364L3I5</accession>
<dbReference type="Gene3D" id="3.50.50.60">
    <property type="entry name" value="FAD/NAD(P)-binding domain"/>
    <property type="match status" value="2"/>
</dbReference>